<evidence type="ECO:0000313" key="9">
    <source>
        <dbReference type="EMBL" id="GFY74417.1"/>
    </source>
</evidence>
<accession>A0A8X6YPY3</accession>
<feature type="domain" description="C2H2-type" evidence="8">
    <location>
        <begin position="57"/>
        <end position="84"/>
    </location>
</feature>
<dbReference type="Gene3D" id="3.30.160.60">
    <property type="entry name" value="Classic Zinc Finger"/>
    <property type="match status" value="2"/>
</dbReference>
<evidence type="ECO:0000256" key="7">
    <source>
        <dbReference type="PROSITE-ProRule" id="PRU00042"/>
    </source>
</evidence>
<dbReference type="GO" id="GO:0010468">
    <property type="term" value="P:regulation of gene expression"/>
    <property type="evidence" value="ECO:0007669"/>
    <property type="project" value="TreeGrafter"/>
</dbReference>
<keyword evidence="10" id="KW-1185">Reference proteome</keyword>
<keyword evidence="6" id="KW-0539">Nucleus</keyword>
<dbReference type="Proteomes" id="UP000886998">
    <property type="component" value="Unassembled WGS sequence"/>
</dbReference>
<dbReference type="PROSITE" id="PS50157">
    <property type="entry name" value="ZINC_FINGER_C2H2_2"/>
    <property type="match status" value="2"/>
</dbReference>
<evidence type="ECO:0000256" key="2">
    <source>
        <dbReference type="ARBA" id="ARBA00022723"/>
    </source>
</evidence>
<keyword evidence="5" id="KW-0862">Zinc</keyword>
<name>A0A8X6YPY3_9ARAC</name>
<comment type="subcellular location">
    <subcellularLocation>
        <location evidence="1">Nucleus</location>
    </subcellularLocation>
</comment>
<evidence type="ECO:0000256" key="4">
    <source>
        <dbReference type="ARBA" id="ARBA00022771"/>
    </source>
</evidence>
<dbReference type="PANTHER" id="PTHR16515:SF49">
    <property type="entry name" value="GASTRULA ZINC FINGER PROTEIN XLCGF49.1-LIKE-RELATED"/>
    <property type="match status" value="1"/>
</dbReference>
<dbReference type="PROSITE" id="PS00028">
    <property type="entry name" value="ZINC_FINGER_C2H2_1"/>
    <property type="match status" value="2"/>
</dbReference>
<dbReference type="AlphaFoldDB" id="A0A8X6YPY3"/>
<dbReference type="GO" id="GO:0005634">
    <property type="term" value="C:nucleus"/>
    <property type="evidence" value="ECO:0007669"/>
    <property type="project" value="UniProtKB-SubCell"/>
</dbReference>
<keyword evidence="4 7" id="KW-0863">Zinc-finger</keyword>
<dbReference type="InterPro" id="IPR050331">
    <property type="entry name" value="Zinc_finger"/>
</dbReference>
<dbReference type="Pfam" id="PF00096">
    <property type="entry name" value="zf-C2H2"/>
    <property type="match status" value="2"/>
</dbReference>
<evidence type="ECO:0000256" key="3">
    <source>
        <dbReference type="ARBA" id="ARBA00022737"/>
    </source>
</evidence>
<evidence type="ECO:0000313" key="10">
    <source>
        <dbReference type="Proteomes" id="UP000886998"/>
    </source>
</evidence>
<dbReference type="PANTHER" id="PTHR16515">
    <property type="entry name" value="PR DOMAIN ZINC FINGER PROTEIN"/>
    <property type="match status" value="1"/>
</dbReference>
<evidence type="ECO:0000259" key="8">
    <source>
        <dbReference type="PROSITE" id="PS50157"/>
    </source>
</evidence>
<dbReference type="SUPFAM" id="SSF57667">
    <property type="entry name" value="beta-beta-alpha zinc fingers"/>
    <property type="match status" value="1"/>
</dbReference>
<dbReference type="FunFam" id="3.30.160.60:FF:000100">
    <property type="entry name" value="Zinc finger 45-like"/>
    <property type="match status" value="1"/>
</dbReference>
<dbReference type="OrthoDB" id="6496232at2759"/>
<dbReference type="SMART" id="SM00355">
    <property type="entry name" value="ZnF_C2H2"/>
    <property type="match status" value="2"/>
</dbReference>
<keyword evidence="2" id="KW-0479">Metal-binding</keyword>
<organism evidence="9 10">
    <name type="scientific">Trichonephila inaurata madagascariensis</name>
    <dbReference type="NCBI Taxonomy" id="2747483"/>
    <lineage>
        <taxon>Eukaryota</taxon>
        <taxon>Metazoa</taxon>
        <taxon>Ecdysozoa</taxon>
        <taxon>Arthropoda</taxon>
        <taxon>Chelicerata</taxon>
        <taxon>Arachnida</taxon>
        <taxon>Araneae</taxon>
        <taxon>Araneomorphae</taxon>
        <taxon>Entelegynae</taxon>
        <taxon>Araneoidea</taxon>
        <taxon>Nephilidae</taxon>
        <taxon>Trichonephila</taxon>
        <taxon>Trichonephila inaurata</taxon>
    </lineage>
</organism>
<reference evidence="9" key="1">
    <citation type="submission" date="2020-08" db="EMBL/GenBank/DDBJ databases">
        <title>Multicomponent nature underlies the extraordinary mechanical properties of spider dragline silk.</title>
        <authorList>
            <person name="Kono N."/>
            <person name="Nakamura H."/>
            <person name="Mori M."/>
            <person name="Yoshida Y."/>
            <person name="Ohtoshi R."/>
            <person name="Malay A.D."/>
            <person name="Moran D.A.P."/>
            <person name="Tomita M."/>
            <person name="Numata K."/>
            <person name="Arakawa K."/>
        </authorList>
    </citation>
    <scope>NUCLEOTIDE SEQUENCE</scope>
</reference>
<keyword evidence="3" id="KW-0677">Repeat</keyword>
<protein>
    <recommendedName>
        <fullName evidence="8">C2H2-type domain-containing protein</fullName>
    </recommendedName>
</protein>
<dbReference type="GO" id="GO:0008270">
    <property type="term" value="F:zinc ion binding"/>
    <property type="evidence" value="ECO:0007669"/>
    <property type="project" value="UniProtKB-KW"/>
</dbReference>
<feature type="domain" description="C2H2-type" evidence="8">
    <location>
        <begin position="86"/>
        <end position="111"/>
    </location>
</feature>
<gene>
    <name evidence="9" type="ORF">TNIN_132691</name>
</gene>
<evidence type="ECO:0000256" key="5">
    <source>
        <dbReference type="ARBA" id="ARBA00022833"/>
    </source>
</evidence>
<sequence>MMTAFQTVLEKHGIPDGNFTKINGNCTLSRMQHNWEDSCIELPDQRMQYIYINLKSWSCSTCGKFFTTKGRLLTHIDIHNDVRKMYSCPHCVHTFTRADNLQRHIKGTHVS</sequence>
<dbReference type="InterPro" id="IPR013087">
    <property type="entry name" value="Znf_C2H2_type"/>
</dbReference>
<evidence type="ECO:0000256" key="6">
    <source>
        <dbReference type="ARBA" id="ARBA00023242"/>
    </source>
</evidence>
<dbReference type="InterPro" id="IPR036236">
    <property type="entry name" value="Znf_C2H2_sf"/>
</dbReference>
<comment type="caution">
    <text evidence="9">The sequence shown here is derived from an EMBL/GenBank/DDBJ whole genome shotgun (WGS) entry which is preliminary data.</text>
</comment>
<proteinExistence type="predicted"/>
<dbReference type="EMBL" id="BMAV01020728">
    <property type="protein sequence ID" value="GFY74417.1"/>
    <property type="molecule type" value="Genomic_DNA"/>
</dbReference>
<evidence type="ECO:0000256" key="1">
    <source>
        <dbReference type="ARBA" id="ARBA00004123"/>
    </source>
</evidence>